<keyword evidence="1" id="KW-0812">Transmembrane</keyword>
<gene>
    <name evidence="3" type="ORF">CTI12_AA017230</name>
</gene>
<feature type="transmembrane region" description="Helical" evidence="1">
    <location>
        <begin position="308"/>
        <end position="328"/>
    </location>
</feature>
<sequence>MMDYTWYISKGEHLWDTWQLRGAIILSLLLQTFLIIFGSSRKRTSSNWIITPLWLFYLLADWVASFAIGLIAKGKGNPRELLTGKTDDGTIAAAKDLLVFWAPFLLLHLGGPDTITAFALEDNELWLRHLLGLVLQFSATMYVFIQSFIQNNMLWAPTMLMIMNGTIKYTERTISFYLASSNRFKRSMLANVDPGMNYIGLKEDNFEMKEEKLDTENEMIHDPERDVNMDKKRDLTEIEVVQYAYDFFNMFKGLTVDLIFTRKTRNESREFFLNRTAKDAFKVVEVELNFLYEVLFTKFPVVYGLSGVCARIFSFLMVCTSIILFKIGDKSNFNIIDVKITYALLFGALTLDIIAMFMLLLSNKSIIFLSKLFKPGNTWTRILNAIVIRKVSGIPENPREEAQTHVSEPQTHVWPIRIFTRRWSESIPTYNLIYYCMHPRSRFKQYILENLGLTEFLDSYKYVKAKRYTTKLRDFIFEELKSKSEAADDLDTATEINSSRGDRVLRSVDGWSGLLPHTLDGDFGQRILLWHIATDLCYSKELSDKVKSKRHVSTNTDHREIAKLLSDYMMYLLVIKPTLMTTVNSIVQIQYWDLCANAKSNFGNEKAHEVNVVRKPMQGTKESEVDWEHLNACMKIFSCNELRLKNMKGDVTKSLLVYSIILANEVMKIEEEDNNLDKWLMISKVWVDLLCYGASHSQAQMQTAQVSKGGDLITIVWMLMAHFGLGDQFQIDQHQERARRVVD</sequence>
<dbReference type="PANTHER" id="PTHR31325">
    <property type="entry name" value="OS01G0798800 PROTEIN-RELATED"/>
    <property type="match status" value="1"/>
</dbReference>
<dbReference type="Proteomes" id="UP000245207">
    <property type="component" value="Unassembled WGS sequence"/>
</dbReference>
<comment type="caution">
    <text evidence="3">The sequence shown here is derived from an EMBL/GenBank/DDBJ whole genome shotgun (WGS) entry which is preliminary data.</text>
</comment>
<proteinExistence type="predicted"/>
<evidence type="ECO:0000256" key="1">
    <source>
        <dbReference type="SAM" id="Phobius"/>
    </source>
</evidence>
<dbReference type="Pfam" id="PF13968">
    <property type="entry name" value="DUF4220"/>
    <property type="match status" value="1"/>
</dbReference>
<keyword evidence="1" id="KW-0472">Membrane</keyword>
<protein>
    <recommendedName>
        <fullName evidence="2">DUF4220 domain-containing protein</fullName>
    </recommendedName>
</protein>
<feature type="transmembrane region" description="Helical" evidence="1">
    <location>
        <begin position="340"/>
        <end position="361"/>
    </location>
</feature>
<evidence type="ECO:0000313" key="4">
    <source>
        <dbReference type="Proteomes" id="UP000245207"/>
    </source>
</evidence>
<reference evidence="3 4" key="1">
    <citation type="journal article" date="2018" name="Mol. Plant">
        <title>The genome of Artemisia annua provides insight into the evolution of Asteraceae family and artemisinin biosynthesis.</title>
        <authorList>
            <person name="Shen Q."/>
            <person name="Zhang L."/>
            <person name="Liao Z."/>
            <person name="Wang S."/>
            <person name="Yan T."/>
            <person name="Shi P."/>
            <person name="Liu M."/>
            <person name="Fu X."/>
            <person name="Pan Q."/>
            <person name="Wang Y."/>
            <person name="Lv Z."/>
            <person name="Lu X."/>
            <person name="Zhang F."/>
            <person name="Jiang W."/>
            <person name="Ma Y."/>
            <person name="Chen M."/>
            <person name="Hao X."/>
            <person name="Li L."/>
            <person name="Tang Y."/>
            <person name="Lv G."/>
            <person name="Zhou Y."/>
            <person name="Sun X."/>
            <person name="Brodelius P.E."/>
            <person name="Rose J.K.C."/>
            <person name="Tang K."/>
        </authorList>
    </citation>
    <scope>NUCLEOTIDE SEQUENCE [LARGE SCALE GENOMIC DNA]</scope>
    <source>
        <strain evidence="4">cv. Huhao1</strain>
        <tissue evidence="3">Leaf</tissue>
    </source>
</reference>
<dbReference type="STRING" id="35608.A0A2U1QKR8"/>
<feature type="transmembrane region" description="Helical" evidence="1">
    <location>
        <begin position="49"/>
        <end position="72"/>
    </location>
</feature>
<keyword evidence="4" id="KW-1185">Reference proteome</keyword>
<organism evidence="3 4">
    <name type="scientific">Artemisia annua</name>
    <name type="common">Sweet wormwood</name>
    <dbReference type="NCBI Taxonomy" id="35608"/>
    <lineage>
        <taxon>Eukaryota</taxon>
        <taxon>Viridiplantae</taxon>
        <taxon>Streptophyta</taxon>
        <taxon>Embryophyta</taxon>
        <taxon>Tracheophyta</taxon>
        <taxon>Spermatophyta</taxon>
        <taxon>Magnoliopsida</taxon>
        <taxon>eudicotyledons</taxon>
        <taxon>Gunneridae</taxon>
        <taxon>Pentapetalae</taxon>
        <taxon>asterids</taxon>
        <taxon>campanulids</taxon>
        <taxon>Asterales</taxon>
        <taxon>Asteraceae</taxon>
        <taxon>Asteroideae</taxon>
        <taxon>Anthemideae</taxon>
        <taxon>Artemisiinae</taxon>
        <taxon>Artemisia</taxon>
    </lineage>
</organism>
<dbReference type="EMBL" id="PKPP01000059">
    <property type="protein sequence ID" value="PWA98600.1"/>
    <property type="molecule type" value="Genomic_DNA"/>
</dbReference>
<evidence type="ECO:0000313" key="3">
    <source>
        <dbReference type="EMBL" id="PWA98600.1"/>
    </source>
</evidence>
<accession>A0A2U1QKR8</accession>
<dbReference type="OrthoDB" id="1689146at2759"/>
<dbReference type="InterPro" id="IPR007658">
    <property type="entry name" value="DUF594"/>
</dbReference>
<dbReference type="InterPro" id="IPR025315">
    <property type="entry name" value="DUF4220"/>
</dbReference>
<feature type="domain" description="DUF4220" evidence="2">
    <location>
        <begin position="54"/>
        <end position="434"/>
    </location>
</feature>
<evidence type="ECO:0000259" key="2">
    <source>
        <dbReference type="Pfam" id="PF13968"/>
    </source>
</evidence>
<keyword evidence="1" id="KW-1133">Transmembrane helix</keyword>
<dbReference type="Pfam" id="PF04578">
    <property type="entry name" value="DUF594"/>
    <property type="match status" value="1"/>
</dbReference>
<dbReference type="AlphaFoldDB" id="A0A2U1QKR8"/>
<feature type="transmembrane region" description="Helical" evidence="1">
    <location>
        <begin position="20"/>
        <end position="37"/>
    </location>
</feature>
<feature type="transmembrane region" description="Helical" evidence="1">
    <location>
        <begin position="126"/>
        <end position="145"/>
    </location>
</feature>
<name>A0A2U1QKR8_ARTAN</name>